<dbReference type="PROSITE" id="PS50995">
    <property type="entry name" value="HTH_MARR_2"/>
    <property type="match status" value="1"/>
</dbReference>
<dbReference type="PANTHER" id="PTHR33164">
    <property type="entry name" value="TRANSCRIPTIONAL REGULATOR, MARR FAMILY"/>
    <property type="match status" value="1"/>
</dbReference>
<feature type="compositionally biased region" description="Gly residues" evidence="1">
    <location>
        <begin position="20"/>
        <end position="34"/>
    </location>
</feature>
<dbReference type="GO" id="GO:0003700">
    <property type="term" value="F:DNA-binding transcription factor activity"/>
    <property type="evidence" value="ECO:0007669"/>
    <property type="project" value="InterPro"/>
</dbReference>
<reference evidence="3" key="1">
    <citation type="journal article" date="2014" name="Int. J. Syst. Evol. Microbiol.">
        <title>Complete genome sequence of Corynebacterium casei LMG S-19264T (=DSM 44701T), isolated from a smear-ripened cheese.</title>
        <authorList>
            <consortium name="US DOE Joint Genome Institute (JGI-PGF)"/>
            <person name="Walter F."/>
            <person name="Albersmeier A."/>
            <person name="Kalinowski J."/>
            <person name="Ruckert C."/>
        </authorList>
    </citation>
    <scope>NUCLEOTIDE SEQUENCE</scope>
    <source>
        <strain evidence="3">CGMCC 1.12919</strain>
    </source>
</reference>
<dbReference type="Gene3D" id="1.10.10.10">
    <property type="entry name" value="Winged helix-like DNA-binding domain superfamily/Winged helix DNA-binding domain"/>
    <property type="match status" value="1"/>
</dbReference>
<evidence type="ECO:0000256" key="1">
    <source>
        <dbReference type="SAM" id="MobiDB-lite"/>
    </source>
</evidence>
<dbReference type="InterPro" id="IPR039422">
    <property type="entry name" value="MarR/SlyA-like"/>
</dbReference>
<sequence>MLIFVKPGSTEGRMVRRGAAGTGQRGGAAQGGRGAQPRPADVCNAAALRRATRRVSQIYDAMMAPSGIRSTQRSVLAQIARSGTPTIGDLAEAMVLDRSALAHNLKPLERDGYVVVRIDPADRRNRIVGLTDAGWAKLDETFALWSAAQHRFEATFGPDQAAALRAALQVIASPDFAARLGEAAGD</sequence>
<evidence type="ECO:0000259" key="2">
    <source>
        <dbReference type="PROSITE" id="PS50995"/>
    </source>
</evidence>
<dbReference type="InterPro" id="IPR011991">
    <property type="entry name" value="ArsR-like_HTH"/>
</dbReference>
<organism evidence="3 4">
    <name type="scientific">Chelatococcus reniformis</name>
    <dbReference type="NCBI Taxonomy" id="1494448"/>
    <lineage>
        <taxon>Bacteria</taxon>
        <taxon>Pseudomonadati</taxon>
        <taxon>Pseudomonadota</taxon>
        <taxon>Alphaproteobacteria</taxon>
        <taxon>Hyphomicrobiales</taxon>
        <taxon>Chelatococcaceae</taxon>
        <taxon>Chelatococcus</taxon>
    </lineage>
</organism>
<evidence type="ECO:0000313" key="4">
    <source>
        <dbReference type="Proteomes" id="UP000637002"/>
    </source>
</evidence>
<proteinExistence type="predicted"/>
<keyword evidence="4" id="KW-1185">Reference proteome</keyword>
<dbReference type="SUPFAM" id="SSF46785">
    <property type="entry name" value="Winged helix' DNA-binding domain"/>
    <property type="match status" value="1"/>
</dbReference>
<dbReference type="PANTHER" id="PTHR33164:SF105">
    <property type="entry name" value="TRANSCRIPTIONAL REPRESSOR PROTEIN-RELATED"/>
    <property type="match status" value="1"/>
</dbReference>
<dbReference type="Pfam" id="PF01047">
    <property type="entry name" value="MarR"/>
    <property type="match status" value="1"/>
</dbReference>
<gene>
    <name evidence="3" type="ORF">GCM10010994_10080</name>
</gene>
<name>A0A916TZ61_9HYPH</name>
<comment type="caution">
    <text evidence="3">The sequence shown here is derived from an EMBL/GenBank/DDBJ whole genome shotgun (WGS) entry which is preliminary data.</text>
</comment>
<accession>A0A916TZ61</accession>
<dbReference type="CDD" id="cd00090">
    <property type="entry name" value="HTH_ARSR"/>
    <property type="match status" value="1"/>
</dbReference>
<reference evidence="3" key="2">
    <citation type="submission" date="2020-09" db="EMBL/GenBank/DDBJ databases">
        <authorList>
            <person name="Sun Q."/>
            <person name="Zhou Y."/>
        </authorList>
    </citation>
    <scope>NUCLEOTIDE SEQUENCE</scope>
    <source>
        <strain evidence="3">CGMCC 1.12919</strain>
    </source>
</reference>
<feature type="domain" description="HTH marR-type" evidence="2">
    <location>
        <begin position="41"/>
        <end position="173"/>
    </location>
</feature>
<dbReference type="AlphaFoldDB" id="A0A916TZ61"/>
<dbReference type="GO" id="GO:0006950">
    <property type="term" value="P:response to stress"/>
    <property type="evidence" value="ECO:0007669"/>
    <property type="project" value="TreeGrafter"/>
</dbReference>
<dbReference type="InterPro" id="IPR036390">
    <property type="entry name" value="WH_DNA-bd_sf"/>
</dbReference>
<protein>
    <recommendedName>
        <fullName evidence="2">HTH marR-type domain-containing protein</fullName>
    </recommendedName>
</protein>
<dbReference type="InterPro" id="IPR036388">
    <property type="entry name" value="WH-like_DNA-bd_sf"/>
</dbReference>
<feature type="region of interest" description="Disordered" evidence="1">
    <location>
        <begin position="7"/>
        <end position="39"/>
    </location>
</feature>
<dbReference type="SMART" id="SM00347">
    <property type="entry name" value="HTH_MARR"/>
    <property type="match status" value="1"/>
</dbReference>
<evidence type="ECO:0000313" key="3">
    <source>
        <dbReference type="EMBL" id="GGC52951.1"/>
    </source>
</evidence>
<dbReference type="Proteomes" id="UP000637002">
    <property type="component" value="Unassembled WGS sequence"/>
</dbReference>
<dbReference type="InterPro" id="IPR000835">
    <property type="entry name" value="HTH_MarR-typ"/>
</dbReference>
<dbReference type="EMBL" id="BMGG01000002">
    <property type="protein sequence ID" value="GGC52951.1"/>
    <property type="molecule type" value="Genomic_DNA"/>
</dbReference>